<dbReference type="CDD" id="cd00293">
    <property type="entry name" value="USP-like"/>
    <property type="match status" value="1"/>
</dbReference>
<keyword evidence="3" id="KW-0067">ATP-binding</keyword>
<evidence type="ECO:0000256" key="3">
    <source>
        <dbReference type="ARBA" id="ARBA00022840"/>
    </source>
</evidence>
<organism evidence="5 6">
    <name type="scientific">Celeribacter indicus</name>
    <dbReference type="NCBI Taxonomy" id="1208324"/>
    <lineage>
        <taxon>Bacteria</taxon>
        <taxon>Pseudomonadati</taxon>
        <taxon>Pseudomonadota</taxon>
        <taxon>Alphaproteobacteria</taxon>
        <taxon>Rhodobacterales</taxon>
        <taxon>Roseobacteraceae</taxon>
        <taxon>Celeribacter</taxon>
    </lineage>
</organism>
<dbReference type="Pfam" id="PF00582">
    <property type="entry name" value="Usp"/>
    <property type="match status" value="2"/>
</dbReference>
<dbReference type="PRINTS" id="PR01438">
    <property type="entry name" value="UNVRSLSTRESS"/>
</dbReference>
<keyword evidence="2" id="KW-0547">Nucleotide-binding</keyword>
<protein>
    <submittedName>
        <fullName evidence="5">UspA domain-containing protein</fullName>
    </submittedName>
</protein>
<dbReference type="SUPFAM" id="SSF52402">
    <property type="entry name" value="Adenine nucleotide alpha hydrolases-like"/>
    <property type="match status" value="2"/>
</dbReference>
<accession>A0A0B5E4P5</accession>
<evidence type="ECO:0000259" key="4">
    <source>
        <dbReference type="Pfam" id="PF00582"/>
    </source>
</evidence>
<dbReference type="PANTHER" id="PTHR46268">
    <property type="entry name" value="STRESS RESPONSE PROTEIN NHAX"/>
    <property type="match status" value="1"/>
</dbReference>
<dbReference type="GO" id="GO:0005524">
    <property type="term" value="F:ATP binding"/>
    <property type="evidence" value="ECO:0007669"/>
    <property type="project" value="UniProtKB-KW"/>
</dbReference>
<dbReference type="EMBL" id="CP004393">
    <property type="protein sequence ID" value="AJE47342.1"/>
    <property type="molecule type" value="Genomic_DNA"/>
</dbReference>
<name>A0A0B5E4P5_9RHOB</name>
<dbReference type="KEGG" id="cid:P73_2627"/>
<evidence type="ECO:0000256" key="2">
    <source>
        <dbReference type="ARBA" id="ARBA00022741"/>
    </source>
</evidence>
<sequence length="274" mass="29917">MKKFLVASDLSVRSDRALERAIRLARQHEAALTVLHVIDDDLPAPLVARLRESAAETLGEVLKAQDAPENAEVRIEAGDAVVTISETAEAVGADLVILGIHRPRAFWDMLSGTTMERIVRALRCPVLLVSEPVTGPYRSVLCGIDLSPASETAARTAAALAPEADYHSYHAVHVPYRGLIAREARERQIAPFLHEAEDELAAWLKQADLPEALGTPEILTESVETAFETMRKKTDCDLFAIGAHGRTPLSPTLLGRFTQDHIRQPVCDTLVVRG</sequence>
<dbReference type="InterPro" id="IPR006015">
    <property type="entry name" value="Universal_stress_UspA"/>
</dbReference>
<evidence type="ECO:0000256" key="1">
    <source>
        <dbReference type="ARBA" id="ARBA00008791"/>
    </source>
</evidence>
<keyword evidence="6" id="KW-1185">Reference proteome</keyword>
<dbReference type="HOGENOM" id="CLU_049301_2_1_5"/>
<evidence type="ECO:0000313" key="5">
    <source>
        <dbReference type="EMBL" id="AJE47342.1"/>
    </source>
</evidence>
<dbReference type="Proteomes" id="UP000031521">
    <property type="component" value="Chromosome"/>
</dbReference>
<feature type="domain" description="UspA" evidence="4">
    <location>
        <begin position="1"/>
        <end position="129"/>
    </location>
</feature>
<comment type="similarity">
    <text evidence="1">Belongs to the universal stress protein A family.</text>
</comment>
<feature type="domain" description="UspA" evidence="4">
    <location>
        <begin position="137"/>
        <end position="273"/>
    </location>
</feature>
<gene>
    <name evidence="5" type="ORF">P73_2627</name>
</gene>
<dbReference type="STRING" id="1208324.P73_2627"/>
<dbReference type="AlphaFoldDB" id="A0A0B5E4P5"/>
<dbReference type="InterPro" id="IPR014729">
    <property type="entry name" value="Rossmann-like_a/b/a_fold"/>
</dbReference>
<evidence type="ECO:0000313" key="6">
    <source>
        <dbReference type="Proteomes" id="UP000031521"/>
    </source>
</evidence>
<dbReference type="Gene3D" id="3.40.50.620">
    <property type="entry name" value="HUPs"/>
    <property type="match status" value="2"/>
</dbReference>
<dbReference type="OrthoDB" id="5564966at2"/>
<dbReference type="RefSeq" id="WP_052453256.1">
    <property type="nucleotide sequence ID" value="NZ_CP004393.1"/>
</dbReference>
<dbReference type="PANTHER" id="PTHR46268:SF27">
    <property type="entry name" value="UNIVERSAL STRESS PROTEIN RV2623"/>
    <property type="match status" value="1"/>
</dbReference>
<proteinExistence type="inferred from homology"/>
<dbReference type="InterPro" id="IPR006016">
    <property type="entry name" value="UspA"/>
</dbReference>
<reference evidence="5 6" key="1">
    <citation type="journal article" date="2014" name="Int. J. Syst. Evol. Microbiol.">
        <title>Celeribacter indicus sp. nov., a polycyclic aromatic hydrocarbon-degrading bacterium from deep-sea sediment and reclassification of Huaishuia halophila as Celeribacter halophilus comb. nov.</title>
        <authorList>
            <person name="Lai Q."/>
            <person name="Cao J."/>
            <person name="Yuan J."/>
            <person name="Li F."/>
            <person name="Shao Z."/>
        </authorList>
    </citation>
    <scope>NUCLEOTIDE SEQUENCE [LARGE SCALE GENOMIC DNA]</scope>
    <source>
        <strain evidence="5">P73</strain>
    </source>
</reference>